<accession>A0A2T3BF99</accession>
<dbReference type="InParanoid" id="A0A2T3BF99"/>
<feature type="coiled-coil region" evidence="1">
    <location>
        <begin position="59"/>
        <end position="113"/>
    </location>
</feature>
<protein>
    <submittedName>
        <fullName evidence="2">Uncharacterized protein</fullName>
    </submittedName>
</protein>
<gene>
    <name evidence="2" type="ORF">M430DRAFT_15329</name>
</gene>
<reference evidence="2 3" key="1">
    <citation type="journal article" date="2018" name="New Phytol.">
        <title>Comparative genomics and transcriptomics depict ericoid mycorrhizal fungi as versatile saprotrophs and plant mutualists.</title>
        <authorList>
            <person name="Martino E."/>
            <person name="Morin E."/>
            <person name="Grelet G.A."/>
            <person name="Kuo A."/>
            <person name="Kohler A."/>
            <person name="Daghino S."/>
            <person name="Barry K.W."/>
            <person name="Cichocki N."/>
            <person name="Clum A."/>
            <person name="Dockter R.B."/>
            <person name="Hainaut M."/>
            <person name="Kuo R.C."/>
            <person name="LaButti K."/>
            <person name="Lindahl B.D."/>
            <person name="Lindquist E.A."/>
            <person name="Lipzen A."/>
            <person name="Khouja H.R."/>
            <person name="Magnuson J."/>
            <person name="Murat C."/>
            <person name="Ohm R.A."/>
            <person name="Singer S.W."/>
            <person name="Spatafora J.W."/>
            <person name="Wang M."/>
            <person name="Veneault-Fourrey C."/>
            <person name="Henrissat B."/>
            <person name="Grigoriev I.V."/>
            <person name="Martin F.M."/>
            <person name="Perotto S."/>
        </authorList>
    </citation>
    <scope>NUCLEOTIDE SEQUENCE [LARGE SCALE GENOMIC DNA]</scope>
    <source>
        <strain evidence="2 3">ATCC 22711</strain>
    </source>
</reference>
<keyword evidence="1" id="KW-0175">Coiled coil</keyword>
<organism evidence="2 3">
    <name type="scientific">Amorphotheca resinae ATCC 22711</name>
    <dbReference type="NCBI Taxonomy" id="857342"/>
    <lineage>
        <taxon>Eukaryota</taxon>
        <taxon>Fungi</taxon>
        <taxon>Dikarya</taxon>
        <taxon>Ascomycota</taxon>
        <taxon>Pezizomycotina</taxon>
        <taxon>Leotiomycetes</taxon>
        <taxon>Helotiales</taxon>
        <taxon>Amorphothecaceae</taxon>
        <taxon>Amorphotheca</taxon>
    </lineage>
</organism>
<dbReference type="Proteomes" id="UP000241818">
    <property type="component" value="Unassembled WGS sequence"/>
</dbReference>
<evidence type="ECO:0000256" key="1">
    <source>
        <dbReference type="SAM" id="Coils"/>
    </source>
</evidence>
<evidence type="ECO:0000313" key="3">
    <source>
        <dbReference type="Proteomes" id="UP000241818"/>
    </source>
</evidence>
<dbReference type="AlphaFoldDB" id="A0A2T3BF99"/>
<evidence type="ECO:0000313" key="2">
    <source>
        <dbReference type="EMBL" id="PSS28100.1"/>
    </source>
</evidence>
<keyword evidence="3" id="KW-1185">Reference proteome</keyword>
<dbReference type="EMBL" id="KZ679006">
    <property type="protein sequence ID" value="PSS28100.1"/>
    <property type="molecule type" value="Genomic_DNA"/>
</dbReference>
<sequence length="152" mass="17487">MCVDVILYECGDYRWHQRVGPCSHSISEGTCSRQLIYEIVTRDRPCAKCVTIERNESYLRVKEEQLRRFKEQAADKTRRVLTSEQTAALHTMLAKFENAISEQRSQLENARIERQKSLMGSEGTELGRGIQVLSIVKFGVEEMRAVLMSDND</sequence>
<dbReference type="OrthoDB" id="10532918at2759"/>
<dbReference type="RefSeq" id="XP_024725625.1">
    <property type="nucleotide sequence ID" value="XM_024863221.1"/>
</dbReference>
<name>A0A2T3BF99_AMORE</name>
<proteinExistence type="predicted"/>
<dbReference type="GeneID" id="36571302"/>